<dbReference type="Proteomes" id="UP000218334">
    <property type="component" value="Unassembled WGS sequence"/>
</dbReference>
<evidence type="ECO:0000313" key="1">
    <source>
        <dbReference type="EMBL" id="PBK58471.1"/>
    </source>
</evidence>
<reference evidence="2" key="1">
    <citation type="journal article" date="2017" name="Nat. Ecol. Evol.">
        <title>Genome expansion and lineage-specific genetic innovations in the forest pathogenic fungi Armillaria.</title>
        <authorList>
            <person name="Sipos G."/>
            <person name="Prasanna A.N."/>
            <person name="Walter M.C."/>
            <person name="O'Connor E."/>
            <person name="Balint B."/>
            <person name="Krizsan K."/>
            <person name="Kiss B."/>
            <person name="Hess J."/>
            <person name="Varga T."/>
            <person name="Slot J."/>
            <person name="Riley R."/>
            <person name="Boka B."/>
            <person name="Rigling D."/>
            <person name="Barry K."/>
            <person name="Lee J."/>
            <person name="Mihaltcheva S."/>
            <person name="LaButti K."/>
            <person name="Lipzen A."/>
            <person name="Waldron R."/>
            <person name="Moloney N.M."/>
            <person name="Sperisen C."/>
            <person name="Kredics L."/>
            <person name="Vagvoelgyi C."/>
            <person name="Patrignani A."/>
            <person name="Fitzpatrick D."/>
            <person name="Nagy I."/>
            <person name="Doyle S."/>
            <person name="Anderson J.B."/>
            <person name="Grigoriev I.V."/>
            <person name="Gueldener U."/>
            <person name="Muensterkoetter M."/>
            <person name="Nagy L.G."/>
        </authorList>
    </citation>
    <scope>NUCLEOTIDE SEQUENCE [LARGE SCALE GENOMIC DNA]</scope>
    <source>
        <strain evidence="2">28-4</strain>
    </source>
</reference>
<accession>A0A2H3AHV3</accession>
<organism evidence="1 2">
    <name type="scientific">Armillaria solidipes</name>
    <dbReference type="NCBI Taxonomy" id="1076256"/>
    <lineage>
        <taxon>Eukaryota</taxon>
        <taxon>Fungi</taxon>
        <taxon>Dikarya</taxon>
        <taxon>Basidiomycota</taxon>
        <taxon>Agaricomycotina</taxon>
        <taxon>Agaricomycetes</taxon>
        <taxon>Agaricomycetidae</taxon>
        <taxon>Agaricales</taxon>
        <taxon>Marasmiineae</taxon>
        <taxon>Physalacriaceae</taxon>
        <taxon>Armillaria</taxon>
    </lineage>
</organism>
<evidence type="ECO:0000313" key="2">
    <source>
        <dbReference type="Proteomes" id="UP000218334"/>
    </source>
</evidence>
<sequence>MNGHDGFNSVWKRQPKFARILVLYRINEGDMDDGIALRSTDLLSRRSSLCYDDLVMRPRLYRHGRELKELENLGGPLRRTINGMKTENPPPLKVSQSVLGIYSSERPSGSQEQRRLAIKRTASVEERRWSALAAVHTRLTKSTKFWIERQKVSHAAFELTPTSIHQGVLDLEPPRPSDDNTKGTTCGFRMRSKTYGANVAQIRAL</sequence>
<protein>
    <submittedName>
        <fullName evidence="1">Uncharacterized protein</fullName>
    </submittedName>
</protein>
<dbReference type="AlphaFoldDB" id="A0A2H3AHV3"/>
<name>A0A2H3AHV3_9AGAR</name>
<keyword evidence="2" id="KW-1185">Reference proteome</keyword>
<gene>
    <name evidence="1" type="ORF">ARMSODRAFT_983825</name>
</gene>
<proteinExistence type="predicted"/>
<dbReference type="EMBL" id="KZ293541">
    <property type="protein sequence ID" value="PBK58471.1"/>
    <property type="molecule type" value="Genomic_DNA"/>
</dbReference>